<dbReference type="InterPro" id="IPR029058">
    <property type="entry name" value="AB_hydrolase_fold"/>
</dbReference>
<dbReference type="EMBL" id="CP017555">
    <property type="protein sequence ID" value="AOW03108.1"/>
    <property type="molecule type" value="Genomic_DNA"/>
</dbReference>
<reference evidence="2 4" key="1">
    <citation type="journal article" date="2016" name="PLoS ONE">
        <title>Sequence Assembly of Yarrowia lipolytica Strain W29/CLIB89 Shows Transposable Element Diversity.</title>
        <authorList>
            <person name="Magnan C."/>
            <person name="Yu J."/>
            <person name="Chang I."/>
            <person name="Jahn E."/>
            <person name="Kanomata Y."/>
            <person name="Wu J."/>
            <person name="Zeller M."/>
            <person name="Oakes M."/>
            <person name="Baldi P."/>
            <person name="Sandmeyer S."/>
        </authorList>
    </citation>
    <scope>NUCLEOTIDE SEQUENCE [LARGE SCALE GENOMIC DNA]</scope>
    <source>
        <strain evidence="2">CLIB89</strain>
        <strain evidence="4">CLIB89(W29)</strain>
    </source>
</reference>
<dbReference type="GeneID" id="94583099"/>
<dbReference type="VEuPathDB" id="FungiDB:YALI1_C27713g"/>
<dbReference type="InterPro" id="IPR029021">
    <property type="entry name" value="Prot-tyrosine_phosphatase-like"/>
</dbReference>
<dbReference type="OMA" id="RNYCYQK"/>
<dbReference type="InterPro" id="IPR016130">
    <property type="entry name" value="Tyr_Pase_AS"/>
</dbReference>
<dbReference type="PROSITE" id="PS50056">
    <property type="entry name" value="TYR_PHOSPHATASE_2"/>
    <property type="match status" value="1"/>
</dbReference>
<protein>
    <recommendedName>
        <fullName evidence="1">Tyrosine specific protein phosphatases domain-containing protein</fullName>
    </recommendedName>
</protein>
<dbReference type="Gene3D" id="3.90.190.10">
    <property type="entry name" value="Protein tyrosine phosphatase superfamily"/>
    <property type="match status" value="1"/>
</dbReference>
<dbReference type="SUPFAM" id="SSF53474">
    <property type="entry name" value="alpha/beta-Hydrolases"/>
    <property type="match status" value="1"/>
</dbReference>
<dbReference type="VEuPathDB" id="FungiDB:YALI0_C19778g"/>
<feature type="domain" description="Tyrosine specific protein phosphatases" evidence="1">
    <location>
        <begin position="494"/>
        <end position="588"/>
    </location>
</feature>
<dbReference type="InterPro" id="IPR000387">
    <property type="entry name" value="Tyr_Pase_dom"/>
</dbReference>
<dbReference type="KEGG" id="yli:2909926"/>
<dbReference type="VEuPathDB" id="FungiDB:YALI1_C27109g"/>
<evidence type="ECO:0000313" key="3">
    <source>
        <dbReference type="EMBL" id="AOW03132.1"/>
    </source>
</evidence>
<dbReference type="SUPFAM" id="SSF52799">
    <property type="entry name" value="(Phosphotyrosine protein) phosphatases II"/>
    <property type="match status" value="1"/>
</dbReference>
<dbReference type="PROSITE" id="PS00383">
    <property type="entry name" value="TYR_PHOSPHATASE_1"/>
    <property type="match status" value="1"/>
</dbReference>
<evidence type="ECO:0000259" key="1">
    <source>
        <dbReference type="PROSITE" id="PS50056"/>
    </source>
</evidence>
<dbReference type="GO" id="GO:0004721">
    <property type="term" value="F:phosphoprotein phosphatase activity"/>
    <property type="evidence" value="ECO:0007669"/>
    <property type="project" value="InterPro"/>
</dbReference>
<proteinExistence type="predicted"/>
<organism evidence="2 4">
    <name type="scientific">Yarrowia lipolytica</name>
    <name type="common">Candida lipolytica</name>
    <dbReference type="NCBI Taxonomy" id="4952"/>
    <lineage>
        <taxon>Eukaryota</taxon>
        <taxon>Fungi</taxon>
        <taxon>Dikarya</taxon>
        <taxon>Ascomycota</taxon>
        <taxon>Saccharomycotina</taxon>
        <taxon>Dipodascomycetes</taxon>
        <taxon>Dipodascales</taxon>
        <taxon>Dipodascales incertae sedis</taxon>
        <taxon>Yarrowia</taxon>
    </lineage>
</organism>
<dbReference type="eggNOG" id="KOG4667">
    <property type="taxonomic scope" value="Eukaryota"/>
</dbReference>
<sequence>MLQCEEGYSHLYSEFYKPHSPAPPTSPPTTTPTLAVEPYLSLLHKAQASPLNMSHNTPSNRSTMVSETKHMIPVGSQGAELAGILNEPPSAVDNPNFKTIFPPKVVLILHGQGGHKDYCYQRMLGQELPGENGMWTFRLDFRGCGESTEDDHHKLKDVNWPEYKVTKPIRTIKRDAEDIEAAVTWLQKRGLTVCALVAHSRGCLAAMEWFHNGINANKFIGSGGNTVLPAFVNCSGRYKTHEIWDKLREGYGYTWKEHKQYRSVENFEGKYTKMLVSIEEPTSIANTDIPGHCKAFKNAGGHTLTVFGSRDQVVNVEDAGHFANALQPRHHLSIIRDADHNFYGDELPAEKGAEPGKRPKKVNYNPRVTKIIIDWLKSEAFHARALNDMATIGTVTRFKDVDGIDNFRDYGGFQLDSKTSIIQGVLYRCADLRSVTSAGVATINQLGIKAVFDFRSEIEVTRNGFGKVDGTERVHTPVFKSKDLSPEALAERYRNFLDPIEGFKRAYDEILTVGGPSYEKPLRFLLENPGTPMIVHCTAGKDRTGVFCALVLRLLGLDHDTISREYELTTFGLREAVPRLIEALSTERAEWSDPAMAEKMANMLSSRYDCMMQALDLLENKFGGAEKWIMDNCGFTKEDIETLKKNLISPVEPGWELSYKM</sequence>
<dbReference type="FunFam" id="3.40.50.1820:FF:000821">
    <property type="entry name" value="Protein-tyrosine phosphatase-like protein"/>
    <property type="match status" value="1"/>
</dbReference>
<dbReference type="PANTHER" id="PTHR31126:SF1">
    <property type="entry name" value="TYROSINE SPECIFIC PROTEIN PHOSPHATASES DOMAIN-CONTAINING PROTEIN"/>
    <property type="match status" value="1"/>
</dbReference>
<dbReference type="InterPro" id="IPR000073">
    <property type="entry name" value="AB_hydrolase_1"/>
</dbReference>
<dbReference type="Pfam" id="PF13350">
    <property type="entry name" value="Y_phosphatase3"/>
    <property type="match status" value="1"/>
</dbReference>
<dbReference type="PANTHER" id="PTHR31126">
    <property type="entry name" value="TYROSINE-PROTEIN PHOSPHATASE"/>
    <property type="match status" value="1"/>
</dbReference>
<dbReference type="Pfam" id="PF12697">
    <property type="entry name" value="Abhydrolase_6"/>
    <property type="match status" value="1"/>
</dbReference>
<dbReference type="Proteomes" id="UP000182444">
    <property type="component" value="Chromosome 1C"/>
</dbReference>
<dbReference type="InterPro" id="IPR026893">
    <property type="entry name" value="Tyr/Ser_Pase_IphP-type"/>
</dbReference>
<evidence type="ECO:0000313" key="4">
    <source>
        <dbReference type="Proteomes" id="UP000182444"/>
    </source>
</evidence>
<dbReference type="RefSeq" id="XP_068138578.1">
    <property type="nucleotide sequence ID" value="XM_068282477.1"/>
</dbReference>
<name>A0A1D8NBU3_YARLL</name>
<dbReference type="EMBL" id="CP017555">
    <property type="protein sequence ID" value="AOW03132.1"/>
    <property type="molecule type" value="Genomic_DNA"/>
</dbReference>
<gene>
    <name evidence="2" type="ORF">YALI1_C27109g</name>
    <name evidence="3" type="ORF">YALI1_C27713g</name>
</gene>
<accession>A0A1D8NBU3</accession>
<dbReference type="GeneID" id="2909926"/>
<dbReference type="Gene3D" id="3.40.50.1820">
    <property type="entry name" value="alpha/beta hydrolase"/>
    <property type="match status" value="1"/>
</dbReference>
<dbReference type="AlphaFoldDB" id="A0A1D8NBU3"/>
<evidence type="ECO:0000313" key="2">
    <source>
        <dbReference type="EMBL" id="AOW03108.1"/>
    </source>
</evidence>